<name>A0AA38H429_9TREE</name>
<keyword evidence="1" id="KW-0479">Metal-binding</keyword>
<organism evidence="4 5">
    <name type="scientific">Dioszegia hungarica</name>
    <dbReference type="NCBI Taxonomy" id="4972"/>
    <lineage>
        <taxon>Eukaryota</taxon>
        <taxon>Fungi</taxon>
        <taxon>Dikarya</taxon>
        <taxon>Basidiomycota</taxon>
        <taxon>Agaricomycotina</taxon>
        <taxon>Tremellomycetes</taxon>
        <taxon>Tremellales</taxon>
        <taxon>Bulleribasidiaceae</taxon>
        <taxon>Dioszegia</taxon>
    </lineage>
</organism>
<dbReference type="SUPFAM" id="SSF57850">
    <property type="entry name" value="RING/U-box"/>
    <property type="match status" value="1"/>
</dbReference>
<evidence type="ECO:0000259" key="3">
    <source>
        <dbReference type="PROSITE" id="PS50089"/>
    </source>
</evidence>
<feature type="non-terminal residue" evidence="4">
    <location>
        <position position="1"/>
    </location>
</feature>
<dbReference type="GO" id="GO:0008270">
    <property type="term" value="F:zinc ion binding"/>
    <property type="evidence" value="ECO:0007669"/>
    <property type="project" value="UniProtKB-KW"/>
</dbReference>
<feature type="region of interest" description="Disordered" evidence="2">
    <location>
        <begin position="154"/>
        <end position="177"/>
    </location>
</feature>
<dbReference type="GeneID" id="77732525"/>
<keyword evidence="5" id="KW-1185">Reference proteome</keyword>
<dbReference type="EMBL" id="JAKWFO010000009">
    <property type="protein sequence ID" value="KAI9633412.1"/>
    <property type="molecule type" value="Genomic_DNA"/>
</dbReference>
<proteinExistence type="predicted"/>
<dbReference type="Pfam" id="PF15227">
    <property type="entry name" value="zf-C3HC4_4"/>
    <property type="match status" value="1"/>
</dbReference>
<dbReference type="Proteomes" id="UP001164286">
    <property type="component" value="Unassembled WGS sequence"/>
</dbReference>
<feature type="non-terminal residue" evidence="4">
    <location>
        <position position="177"/>
    </location>
</feature>
<accession>A0AA38H429</accession>
<gene>
    <name evidence="4" type="ORF">MKK02DRAFT_4526</name>
</gene>
<evidence type="ECO:0000256" key="2">
    <source>
        <dbReference type="SAM" id="MobiDB-lite"/>
    </source>
</evidence>
<evidence type="ECO:0000313" key="4">
    <source>
        <dbReference type="EMBL" id="KAI9633412.1"/>
    </source>
</evidence>
<evidence type="ECO:0000256" key="1">
    <source>
        <dbReference type="PROSITE-ProRule" id="PRU00175"/>
    </source>
</evidence>
<dbReference type="Gene3D" id="3.30.40.10">
    <property type="entry name" value="Zinc/RING finger domain, C3HC4 (zinc finger)"/>
    <property type="match status" value="1"/>
</dbReference>
<dbReference type="RefSeq" id="XP_052943189.1">
    <property type="nucleotide sequence ID" value="XM_053093320.1"/>
</dbReference>
<reference evidence="4" key="1">
    <citation type="journal article" date="2022" name="G3 (Bethesda)">
        <title>High quality genome of the basidiomycete yeast Dioszegia hungarica PDD-24b-2 isolated from cloud water.</title>
        <authorList>
            <person name="Jarrige D."/>
            <person name="Haridas S."/>
            <person name="Bleykasten-Grosshans C."/>
            <person name="Joly M."/>
            <person name="Nadalig T."/>
            <person name="Sancelme M."/>
            <person name="Vuilleumier S."/>
            <person name="Grigoriev I.V."/>
            <person name="Amato P."/>
            <person name="Bringel F."/>
        </authorList>
    </citation>
    <scope>NUCLEOTIDE SEQUENCE</scope>
    <source>
        <strain evidence="4">PDD-24b-2</strain>
    </source>
</reference>
<dbReference type="InterPro" id="IPR013083">
    <property type="entry name" value="Znf_RING/FYVE/PHD"/>
</dbReference>
<evidence type="ECO:0000313" key="5">
    <source>
        <dbReference type="Proteomes" id="UP001164286"/>
    </source>
</evidence>
<sequence>LREAATCGVCLDYFKDPHILTCGHIACKACLVSWFRTPVAFLHEIPDLIHETIPTTRDVSYRTKLCHVCRVQILRRPSRMYHFDSILEPLGINPQLPTLSQDARESSDPWHNLFPPELNTYRVRDEDDQMDRCPECHNELVDNFCEECDIEFSESEGEGEMLSEGSEIGDELGDGDE</sequence>
<dbReference type="PROSITE" id="PS50089">
    <property type="entry name" value="ZF_RING_2"/>
    <property type="match status" value="1"/>
</dbReference>
<keyword evidence="1" id="KW-0863">Zinc-finger</keyword>
<protein>
    <recommendedName>
        <fullName evidence="3">RING-type domain-containing protein</fullName>
    </recommendedName>
</protein>
<comment type="caution">
    <text evidence="4">The sequence shown here is derived from an EMBL/GenBank/DDBJ whole genome shotgun (WGS) entry which is preliminary data.</text>
</comment>
<feature type="domain" description="RING-type" evidence="3">
    <location>
        <begin position="7"/>
        <end position="70"/>
    </location>
</feature>
<dbReference type="SMART" id="SM00184">
    <property type="entry name" value="RING"/>
    <property type="match status" value="1"/>
</dbReference>
<keyword evidence="1" id="KW-0862">Zinc</keyword>
<dbReference type="InterPro" id="IPR001841">
    <property type="entry name" value="Znf_RING"/>
</dbReference>
<dbReference type="AlphaFoldDB" id="A0AA38H429"/>